<dbReference type="PROSITE" id="PS51464">
    <property type="entry name" value="SIS"/>
    <property type="match status" value="1"/>
</dbReference>
<dbReference type="InterPro" id="IPR047640">
    <property type="entry name" value="RpiR-like"/>
</dbReference>
<evidence type="ECO:0000256" key="1">
    <source>
        <dbReference type="ARBA" id="ARBA00023015"/>
    </source>
</evidence>
<dbReference type="CDD" id="cd05013">
    <property type="entry name" value="SIS_RpiR"/>
    <property type="match status" value="1"/>
</dbReference>
<dbReference type="SUPFAM" id="SSF46689">
    <property type="entry name" value="Homeodomain-like"/>
    <property type="match status" value="1"/>
</dbReference>
<dbReference type="GeneID" id="66300997"/>
<evidence type="ECO:0000259" key="5">
    <source>
        <dbReference type="PROSITE" id="PS51464"/>
    </source>
</evidence>
<dbReference type="PANTHER" id="PTHR30514">
    <property type="entry name" value="GLUCOKINASE"/>
    <property type="match status" value="1"/>
</dbReference>
<feature type="domain" description="SIS" evidence="5">
    <location>
        <begin position="111"/>
        <end position="248"/>
    </location>
</feature>
<proteinExistence type="predicted"/>
<evidence type="ECO:0000313" key="6">
    <source>
        <dbReference type="EMBL" id="MBX7289770.1"/>
    </source>
</evidence>
<accession>A0ABD4REU4</accession>
<dbReference type="Gene3D" id="3.40.50.10490">
    <property type="entry name" value="Glucose-6-phosphate isomerase like protein, domain 1"/>
    <property type="match status" value="1"/>
</dbReference>
<feature type="domain" description="HTH rpiR-type" evidence="4">
    <location>
        <begin position="1"/>
        <end position="77"/>
    </location>
</feature>
<dbReference type="PROSITE" id="PS51071">
    <property type="entry name" value="HTH_RPIR"/>
    <property type="match status" value="1"/>
</dbReference>
<evidence type="ECO:0000259" key="4">
    <source>
        <dbReference type="PROSITE" id="PS51071"/>
    </source>
</evidence>
<dbReference type="RefSeq" id="WP_021874986.1">
    <property type="nucleotide sequence ID" value="NZ_CP018624.1"/>
</dbReference>
<organism evidence="6 7">
    <name type="scientific">Clostridium chauvoei</name>
    <dbReference type="NCBI Taxonomy" id="46867"/>
    <lineage>
        <taxon>Bacteria</taxon>
        <taxon>Bacillati</taxon>
        <taxon>Bacillota</taxon>
        <taxon>Clostridia</taxon>
        <taxon>Eubacteriales</taxon>
        <taxon>Clostridiaceae</taxon>
        <taxon>Clostridium</taxon>
    </lineage>
</organism>
<keyword evidence="2" id="KW-0238">DNA-binding</keyword>
<dbReference type="GO" id="GO:0003677">
    <property type="term" value="F:DNA binding"/>
    <property type="evidence" value="ECO:0007669"/>
    <property type="project" value="UniProtKB-KW"/>
</dbReference>
<dbReference type="PANTHER" id="PTHR30514:SF21">
    <property type="entry name" value="RPIR-FAMILY TRANSCRIPTIONAL REGULATOR"/>
    <property type="match status" value="1"/>
</dbReference>
<dbReference type="Pfam" id="PF01380">
    <property type="entry name" value="SIS"/>
    <property type="match status" value="1"/>
</dbReference>
<evidence type="ECO:0000256" key="3">
    <source>
        <dbReference type="ARBA" id="ARBA00023163"/>
    </source>
</evidence>
<dbReference type="Pfam" id="PF01418">
    <property type="entry name" value="HTH_6"/>
    <property type="match status" value="1"/>
</dbReference>
<dbReference type="AlphaFoldDB" id="A0ABD4REU4"/>
<name>A0ABD4REU4_9CLOT</name>
<dbReference type="KEGG" id="cchv:BTM20_03910"/>
<gene>
    <name evidence="6" type="ORF">K4H94_01725</name>
</gene>
<dbReference type="SUPFAM" id="SSF53697">
    <property type="entry name" value="SIS domain"/>
    <property type="match status" value="1"/>
</dbReference>
<sequence length="267" mass="30188">MDILYEIQKKYNGFSDKEKNIADYILKEKETINNINITELAKVTETSGATITRFCKKISCDSFVDMKIKLSSLKRKDDAENKGVLSEVYSYYTKVIEKTRESISKEQILKVVEEIKKANKIYIYGVGSSGLTATEMMQRLLRMGFNVYSVSDPHMMIINSSIVSDKDLVIGISISGETEEVINSLKISKNNGAKVVSITSFEESHITNIGDVNFIVYNALFVDKKRFINSQFSAMYLIDLISMVLLEEEKLGAKMQRTIDAITKESV</sequence>
<dbReference type="Gene3D" id="1.10.10.10">
    <property type="entry name" value="Winged helix-like DNA-binding domain superfamily/Winged helix DNA-binding domain"/>
    <property type="match status" value="1"/>
</dbReference>
<dbReference type="InterPro" id="IPR046348">
    <property type="entry name" value="SIS_dom_sf"/>
</dbReference>
<dbReference type="InterPro" id="IPR035472">
    <property type="entry name" value="RpiR-like_SIS"/>
</dbReference>
<evidence type="ECO:0000256" key="2">
    <source>
        <dbReference type="ARBA" id="ARBA00023125"/>
    </source>
</evidence>
<keyword evidence="1" id="KW-0805">Transcription regulation</keyword>
<dbReference type="InterPro" id="IPR009057">
    <property type="entry name" value="Homeodomain-like_sf"/>
</dbReference>
<dbReference type="InterPro" id="IPR001347">
    <property type="entry name" value="SIS_dom"/>
</dbReference>
<reference evidence="6 7" key="1">
    <citation type="submission" date="2021-08" db="EMBL/GenBank/DDBJ databases">
        <title>Genome sequence analysis of Clostridium chauvoei strains of European origin and evaluation of typing options for outbreak investigations.</title>
        <authorList>
            <person name="Abdel-Glil M."/>
            <person name="Thomas P."/>
            <person name="Seyboldt C."/>
        </authorList>
    </citation>
    <scope>NUCLEOTIDE SEQUENCE [LARGE SCALE GENOMIC DNA]</scope>
    <source>
        <strain evidence="6 7">S0260-09</strain>
    </source>
</reference>
<dbReference type="EMBL" id="JAIFTX010000003">
    <property type="protein sequence ID" value="MBX7289770.1"/>
    <property type="molecule type" value="Genomic_DNA"/>
</dbReference>
<keyword evidence="3" id="KW-0804">Transcription</keyword>
<dbReference type="InterPro" id="IPR000281">
    <property type="entry name" value="HTH_RpiR"/>
</dbReference>
<protein>
    <submittedName>
        <fullName evidence="6">MurR/RpiR family transcriptional regulator</fullName>
    </submittedName>
</protein>
<evidence type="ECO:0000313" key="7">
    <source>
        <dbReference type="Proteomes" id="UP000775179"/>
    </source>
</evidence>
<dbReference type="Proteomes" id="UP000775179">
    <property type="component" value="Unassembled WGS sequence"/>
</dbReference>
<dbReference type="InterPro" id="IPR036388">
    <property type="entry name" value="WH-like_DNA-bd_sf"/>
</dbReference>
<comment type="caution">
    <text evidence="6">The sequence shown here is derived from an EMBL/GenBank/DDBJ whole genome shotgun (WGS) entry which is preliminary data.</text>
</comment>